<feature type="chain" id="PRO_5036989195" evidence="1">
    <location>
        <begin position="24"/>
        <end position="802"/>
    </location>
</feature>
<reference evidence="2" key="1">
    <citation type="submission" date="2020-08" db="EMBL/GenBank/DDBJ databases">
        <title>Genome public.</title>
        <authorList>
            <person name="Liu C."/>
            <person name="Sun Q."/>
        </authorList>
    </citation>
    <scope>NUCLEOTIDE SEQUENCE</scope>
    <source>
        <strain evidence="2">NSJ-50</strain>
    </source>
</reference>
<dbReference type="Proteomes" id="UP000647416">
    <property type="component" value="Unassembled WGS sequence"/>
</dbReference>
<proteinExistence type="predicted"/>
<organism evidence="2 3">
    <name type="scientific">Qingrenia yutianensis</name>
    <dbReference type="NCBI Taxonomy" id="2763676"/>
    <lineage>
        <taxon>Bacteria</taxon>
        <taxon>Bacillati</taxon>
        <taxon>Bacillota</taxon>
        <taxon>Clostridia</taxon>
        <taxon>Eubacteriales</taxon>
        <taxon>Oscillospiraceae</taxon>
        <taxon>Qingrenia</taxon>
    </lineage>
</organism>
<keyword evidence="1" id="KW-0732">Signal</keyword>
<evidence type="ECO:0000256" key="1">
    <source>
        <dbReference type="SAM" id="SignalP"/>
    </source>
</evidence>
<evidence type="ECO:0000313" key="2">
    <source>
        <dbReference type="EMBL" id="MBC8596851.1"/>
    </source>
</evidence>
<name>A0A926IT88_9FIRM</name>
<dbReference type="RefSeq" id="WP_262432227.1">
    <property type="nucleotide sequence ID" value="NZ_JACRTE010000009.1"/>
</dbReference>
<evidence type="ECO:0000313" key="3">
    <source>
        <dbReference type="Proteomes" id="UP000647416"/>
    </source>
</evidence>
<sequence length="802" mass="87825">MKKLISLFLCILMALSVAAPAFAATTDLTEEEMNGLTTPVSNVPSTEGFMVNGVNTMIADTPAKYIFKPASSDTKSYILLKNVNAGENDGYFVMVQDGGLRADTADSAIAKLKKVYPGTSSDGTTQAPTVVFDKDDKKSIAYYLNTSDYIDAQFPVMKDYINDHTWYTEGTRGNEIKPYKTNAKIALPSVTEYKANVDRIGVNSVAKGQSSAFSPVHFMLRTAHPGWIDSKHTSSKYTTKAVWLAKNNTDGTLQMQNGVAVFYWQTVERPCFYLSKDFFRNVKLDMSLLTTADSEAAKIIKEIAAEEGGIATLKNAGYTESGLAELGIAVGNVKITSAAISGSGKCGETITANVVTEGTADKTEYEWCGVKADGTKVLLTDDKTSKTYTIKFADLDYAKITCLVNVYSGTTLSQSAYANEITLETKPTFEKAPLTTGTSNWNSTAVTNAVATTDGKYDFVVDGKEYILLKSVNAGENDGQFVTLASSFRDESINWYTNYNEEIGFIYDPKDEKSIAYKLNTKQYFDKVVPAKMADYVITHRWWNEAFGSSNTGYQSQEAYATESKLALLSYTEYVANAERIGYSDFGRNALLRTPQYDWNCPRLGNPRVLMISNTEQKITCLNPTSGKLANYGGWHYKTVGFYLNPDFFANVKVDFTLANTEVVTILREKLADKTVDDLRKIGYSLTEIKELFPDKVANLGKIAMIDFSKDGNNVKFTCVNLSDGSITFKPVAAVYASDAMVCSNIGEEITLASDASKDVNVTLDVGTSTPDTLKAFAWNVATLTPFAPCKTVNYAALAPET</sequence>
<feature type="signal peptide" evidence="1">
    <location>
        <begin position="1"/>
        <end position="23"/>
    </location>
</feature>
<comment type="caution">
    <text evidence="2">The sequence shown here is derived from an EMBL/GenBank/DDBJ whole genome shotgun (WGS) entry which is preliminary data.</text>
</comment>
<protein>
    <submittedName>
        <fullName evidence="2">Uncharacterized protein</fullName>
    </submittedName>
</protein>
<dbReference type="EMBL" id="JACRTE010000009">
    <property type="protein sequence ID" value="MBC8596851.1"/>
    <property type="molecule type" value="Genomic_DNA"/>
</dbReference>
<dbReference type="Gene3D" id="2.60.40.2700">
    <property type="match status" value="1"/>
</dbReference>
<accession>A0A926IT88</accession>
<dbReference type="AlphaFoldDB" id="A0A926IT88"/>
<gene>
    <name evidence="2" type="ORF">H8706_08220</name>
</gene>
<keyword evidence="3" id="KW-1185">Reference proteome</keyword>